<dbReference type="KEGG" id="naer:MJ1_0588"/>
<dbReference type="EMBL" id="AP019769">
    <property type="protein sequence ID" value="BBL45738.1"/>
    <property type="molecule type" value="Genomic_DNA"/>
</dbReference>
<dbReference type="Pfam" id="PF01863">
    <property type="entry name" value="YgjP-like"/>
    <property type="match status" value="1"/>
</dbReference>
<evidence type="ECO:0000313" key="3">
    <source>
        <dbReference type="Proteomes" id="UP001055553"/>
    </source>
</evidence>
<proteinExistence type="predicted"/>
<dbReference type="InterPro" id="IPR053136">
    <property type="entry name" value="UTP_pyrophosphatase-like"/>
</dbReference>
<accession>A0A915WRK3</accession>
<dbReference type="PANTHER" id="PTHR30399">
    <property type="entry name" value="UNCHARACTERIZED PROTEIN YGJP"/>
    <property type="match status" value="1"/>
</dbReference>
<dbReference type="Gene3D" id="3.30.2010.10">
    <property type="entry name" value="Metalloproteases ('zincins'), catalytic domain"/>
    <property type="match status" value="1"/>
</dbReference>
<sequence length="228" mass="27718">MSREVIKLNNLEFNLEIKKVKSKNLYVEIKGDRIIIKTNLLDINKIKEKVIDILDKYKITEINKDYIEKLSIFGVPYKLIIKNIRRKYLINGARKIIIVNFENKKDFCNYLNKTLYKYTKNIINKYSKELNIINIPSIEIKTMKTRYGYYNIKDNKITINSLSIVLPRKLINFIIFHELVHYYIYDHEKIFKNIIKKKFRESRELESELKRWSFIIFYNELIRDLFDL</sequence>
<dbReference type="AlphaFoldDB" id="A0A915WRK3"/>
<evidence type="ECO:0000313" key="2">
    <source>
        <dbReference type="EMBL" id="BBL45738.1"/>
    </source>
</evidence>
<name>A0A915WRK3_9ARCH</name>
<gene>
    <name evidence="2" type="ORF">MJ1_0588</name>
</gene>
<reference evidence="3" key="1">
    <citation type="journal article" date="2022" name="Int. J. Syst. Evol. Microbiol.">
        <title>Nanobdella aerobiophila gen. nov., sp. nov., a thermoacidophilic, obligate ectosymbiotic archaeon, and proposal of Nanobdellaceae fam. nov., Nanobdellales ord. nov. and Nanobdellia class. nov.</title>
        <authorList>
            <person name="Kato S."/>
            <person name="Ogasawara A."/>
            <person name="Itoh T."/>
            <person name="Sakai H.D."/>
            <person name="Shimizu M."/>
            <person name="Yuki M."/>
            <person name="Kaneko M."/>
            <person name="Takashina T."/>
            <person name="Ohkuma M."/>
        </authorList>
    </citation>
    <scope>NUCLEOTIDE SEQUENCE [LARGE SCALE GENOMIC DNA]</scope>
    <source>
        <strain evidence="3">MJ1</strain>
    </source>
</reference>
<feature type="domain" description="YgjP-like metallopeptidase" evidence="1">
    <location>
        <begin position="48"/>
        <end position="211"/>
    </location>
</feature>
<keyword evidence="3" id="KW-1185">Reference proteome</keyword>
<dbReference type="InterPro" id="IPR002725">
    <property type="entry name" value="YgjP-like_metallopeptidase"/>
</dbReference>
<dbReference type="RefSeq" id="WP_258393051.1">
    <property type="nucleotide sequence ID" value="NZ_AP019769.1"/>
</dbReference>
<organism evidence="2 3">
    <name type="scientific">Nanobdella aerobiophila</name>
    <dbReference type="NCBI Taxonomy" id="2586965"/>
    <lineage>
        <taxon>Archaea</taxon>
        <taxon>Nanobdellota</taxon>
        <taxon>Nanobdellia</taxon>
        <taxon>Nanobdellales</taxon>
        <taxon>Nanobdellaceae</taxon>
        <taxon>Nanobdella</taxon>
    </lineage>
</organism>
<dbReference type="Proteomes" id="UP001055553">
    <property type="component" value="Chromosome"/>
</dbReference>
<dbReference type="GeneID" id="74568533"/>
<evidence type="ECO:0000259" key="1">
    <source>
        <dbReference type="Pfam" id="PF01863"/>
    </source>
</evidence>
<protein>
    <submittedName>
        <fullName evidence="2">Family M1 unassigned peptidase</fullName>
    </submittedName>
</protein>
<dbReference type="PANTHER" id="PTHR30399:SF1">
    <property type="entry name" value="UTP PYROPHOSPHATASE"/>
    <property type="match status" value="1"/>
</dbReference>